<evidence type="ECO:0000256" key="6">
    <source>
        <dbReference type="ARBA" id="ARBA00022473"/>
    </source>
</evidence>
<dbReference type="GO" id="GO:0051146">
    <property type="term" value="P:striated muscle cell differentiation"/>
    <property type="evidence" value="ECO:0007669"/>
    <property type="project" value="TreeGrafter"/>
</dbReference>
<dbReference type="Pfam" id="PF04831">
    <property type="entry name" value="POPDC1-3"/>
    <property type="match status" value="1"/>
</dbReference>
<evidence type="ECO:0000256" key="7">
    <source>
        <dbReference type="ARBA" id="ARBA00022475"/>
    </source>
</evidence>
<dbReference type="GO" id="GO:0042391">
    <property type="term" value="P:regulation of membrane potential"/>
    <property type="evidence" value="ECO:0007669"/>
    <property type="project" value="TreeGrafter"/>
</dbReference>
<keyword evidence="9" id="KW-0130">Cell adhesion</keyword>
<keyword evidence="5" id="KW-0796">Tight junction</keyword>
<comment type="subcellular location">
    <subcellularLocation>
        <location evidence="3">Cell junction</location>
        <location evidence="3">Tight junction</location>
    </subcellularLocation>
    <subcellularLocation>
        <location evidence="1">Lateral cell membrane</location>
    </subcellularLocation>
    <subcellularLocation>
        <location evidence="2">Membrane</location>
        <topology evidence="2">Multi-pass membrane protein</topology>
    </subcellularLocation>
</comment>
<evidence type="ECO:0000256" key="8">
    <source>
        <dbReference type="ARBA" id="ARBA00022692"/>
    </source>
</evidence>
<keyword evidence="18" id="KW-1185">Reference proteome</keyword>
<feature type="region of interest" description="Disordered" evidence="14">
    <location>
        <begin position="380"/>
        <end position="603"/>
    </location>
</feature>
<proteinExistence type="inferred from homology"/>
<feature type="transmembrane region" description="Helical" evidence="15">
    <location>
        <begin position="93"/>
        <end position="114"/>
    </location>
</feature>
<evidence type="ECO:0000256" key="1">
    <source>
        <dbReference type="ARBA" id="ARBA00004124"/>
    </source>
</evidence>
<dbReference type="GO" id="GO:0005923">
    <property type="term" value="C:bicellular tight junction"/>
    <property type="evidence" value="ECO:0007669"/>
    <property type="project" value="UniProtKB-SubCell"/>
</dbReference>
<comment type="similarity">
    <text evidence="4">Belongs to the popeye family.</text>
</comment>
<dbReference type="GO" id="GO:0007155">
    <property type="term" value="P:cell adhesion"/>
    <property type="evidence" value="ECO:0007669"/>
    <property type="project" value="UniProtKB-KW"/>
</dbReference>
<dbReference type="InterPro" id="IPR006916">
    <property type="entry name" value="POPDC1-3"/>
</dbReference>
<dbReference type="GO" id="GO:0030552">
    <property type="term" value="F:cAMP binding"/>
    <property type="evidence" value="ECO:0007669"/>
    <property type="project" value="TreeGrafter"/>
</dbReference>
<dbReference type="InterPro" id="IPR055272">
    <property type="entry name" value="POPDC1-3_dom"/>
</dbReference>
<keyword evidence="11 15" id="KW-1133">Transmembrane helix</keyword>
<dbReference type="GO" id="GO:0042383">
    <property type="term" value="C:sarcolemma"/>
    <property type="evidence" value="ECO:0007669"/>
    <property type="project" value="TreeGrafter"/>
</dbReference>
<evidence type="ECO:0000313" key="18">
    <source>
        <dbReference type="Proteomes" id="UP001292094"/>
    </source>
</evidence>
<evidence type="ECO:0000256" key="10">
    <source>
        <dbReference type="ARBA" id="ARBA00022949"/>
    </source>
</evidence>
<keyword evidence="12 15" id="KW-0472">Membrane</keyword>
<evidence type="ECO:0000256" key="2">
    <source>
        <dbReference type="ARBA" id="ARBA00004141"/>
    </source>
</evidence>
<evidence type="ECO:0000256" key="14">
    <source>
        <dbReference type="SAM" id="MobiDB-lite"/>
    </source>
</evidence>
<evidence type="ECO:0000313" key="17">
    <source>
        <dbReference type="EMBL" id="KAK4293644.1"/>
    </source>
</evidence>
<dbReference type="Proteomes" id="UP001292094">
    <property type="component" value="Unassembled WGS sequence"/>
</dbReference>
<sequence>MGEAGGGSQVPDEDYSGDGDRLGTLYNDSGGTLESDLSWAEGYNDSTASFNLTGAMYAMTNSSNLTTAPYSNATPANISEAGNAERIEYCTEWPGATLTLFQVANFFCLLAFLVPHNFRLSGLVMRSILCVGILLFTLWAGLDICAVDILAWNMSFLLVNAGHVLYLTYTVWPPRVHKDMYDLYDKMFRPLRVNRQNFRHLVKEASVKWLEAGDTYAVEDITPADERLSVLLTGKLRVTCDSTHLHYILPNQFIDSPEWEAFADTSDELFQVSIMAEERCQYLCWPRPRLRHVLNLRPFLRAVIHNLIGKDITTKLYSLNEQLGVGTGMGTGDIGRAGSQDVWRGVVQRSMSLDTVHTGTKGFVRSLAWRASHRRTSASLCDSARSSPGHSGGSHCSDPPHREHPSPTTTTTQARHTTPPSRHTPPSSRHHQTKQHFLQQKQQYAHSPQLQQRQGQPQQYYPHSPQTQPKQYYPHSPQTQHKQYQHSPQTQHKQYPYSPQTQHKQYPHSPHQQHRQIQQQQYFPHSPQPQHKQYHPLSPQQQQRQTQQPSQHFPLSPQQQQKQQHIHKQQQQPQNRYQLQLQPQQSQQDKRSPGRGTRQGGQDTTVRCVVSLQAEAGPVLPSQALDSLLETSV</sequence>
<keyword evidence="13" id="KW-0325">Glycoprotein</keyword>
<feature type="region of interest" description="Disordered" evidence="14">
    <location>
        <begin position="1"/>
        <end position="21"/>
    </location>
</feature>
<evidence type="ECO:0000256" key="9">
    <source>
        <dbReference type="ARBA" id="ARBA00022889"/>
    </source>
</evidence>
<feature type="compositionally biased region" description="Low complexity" evidence="14">
    <location>
        <begin position="386"/>
        <end position="397"/>
    </location>
</feature>
<dbReference type="EMBL" id="JAWZYT010004499">
    <property type="protein sequence ID" value="KAK4293644.1"/>
    <property type="molecule type" value="Genomic_DNA"/>
</dbReference>
<keyword evidence="10" id="KW-0965">Cell junction</keyword>
<comment type="caution">
    <text evidence="17">The sequence shown here is derived from an EMBL/GenBank/DDBJ whole genome shotgun (WGS) entry which is preliminary data.</text>
</comment>
<feature type="transmembrane region" description="Helical" evidence="15">
    <location>
        <begin position="154"/>
        <end position="172"/>
    </location>
</feature>
<protein>
    <recommendedName>
        <fullName evidence="16">POPDC1-3 domain-containing protein</fullName>
    </recommendedName>
</protein>
<feature type="compositionally biased region" description="Polar residues" evidence="14">
    <location>
        <begin position="464"/>
        <end position="504"/>
    </location>
</feature>
<dbReference type="InterPro" id="IPR018490">
    <property type="entry name" value="cNMP-bd_dom_sf"/>
</dbReference>
<evidence type="ECO:0000256" key="4">
    <source>
        <dbReference type="ARBA" id="ARBA00007146"/>
    </source>
</evidence>
<dbReference type="PANTHER" id="PTHR12101">
    <property type="entry name" value="POPEYE DOMAIN CONTAINING PROTEIN"/>
    <property type="match status" value="1"/>
</dbReference>
<accession>A0AAE1TSE0</accession>
<keyword evidence="6" id="KW-0217">Developmental protein</keyword>
<dbReference type="PANTHER" id="PTHR12101:SF17">
    <property type="entry name" value="BLOOD VESSEL EPICARDIAL SUBSTANCE"/>
    <property type="match status" value="1"/>
</dbReference>
<dbReference type="AlphaFoldDB" id="A0AAE1TSE0"/>
<dbReference type="GO" id="GO:0007507">
    <property type="term" value="P:heart development"/>
    <property type="evidence" value="ECO:0007669"/>
    <property type="project" value="TreeGrafter"/>
</dbReference>
<evidence type="ECO:0000256" key="12">
    <source>
        <dbReference type="ARBA" id="ARBA00023136"/>
    </source>
</evidence>
<feature type="compositionally biased region" description="Low complexity" evidence="14">
    <location>
        <begin position="538"/>
        <end position="587"/>
    </location>
</feature>
<feature type="domain" description="POPDC1-3" evidence="16">
    <location>
        <begin position="99"/>
        <end position="322"/>
    </location>
</feature>
<organism evidence="17 18">
    <name type="scientific">Petrolisthes manimaculis</name>
    <dbReference type="NCBI Taxonomy" id="1843537"/>
    <lineage>
        <taxon>Eukaryota</taxon>
        <taxon>Metazoa</taxon>
        <taxon>Ecdysozoa</taxon>
        <taxon>Arthropoda</taxon>
        <taxon>Crustacea</taxon>
        <taxon>Multicrustacea</taxon>
        <taxon>Malacostraca</taxon>
        <taxon>Eumalacostraca</taxon>
        <taxon>Eucarida</taxon>
        <taxon>Decapoda</taxon>
        <taxon>Pleocyemata</taxon>
        <taxon>Anomura</taxon>
        <taxon>Galatheoidea</taxon>
        <taxon>Porcellanidae</taxon>
        <taxon>Petrolisthes</taxon>
    </lineage>
</organism>
<feature type="compositionally biased region" description="Low complexity" evidence="14">
    <location>
        <begin position="594"/>
        <end position="603"/>
    </location>
</feature>
<dbReference type="SUPFAM" id="SSF51206">
    <property type="entry name" value="cAMP-binding domain-like"/>
    <property type="match status" value="1"/>
</dbReference>
<feature type="transmembrane region" description="Helical" evidence="15">
    <location>
        <begin position="123"/>
        <end position="142"/>
    </location>
</feature>
<feature type="compositionally biased region" description="Low complexity" evidence="14">
    <location>
        <begin position="406"/>
        <end position="427"/>
    </location>
</feature>
<evidence type="ECO:0000259" key="16">
    <source>
        <dbReference type="Pfam" id="PF04831"/>
    </source>
</evidence>
<evidence type="ECO:0000256" key="5">
    <source>
        <dbReference type="ARBA" id="ARBA00022427"/>
    </source>
</evidence>
<dbReference type="GO" id="GO:0016328">
    <property type="term" value="C:lateral plasma membrane"/>
    <property type="evidence" value="ECO:0007669"/>
    <property type="project" value="UniProtKB-SubCell"/>
</dbReference>
<name>A0AAE1TSE0_9EUCA</name>
<feature type="compositionally biased region" description="Low complexity" evidence="14">
    <location>
        <begin position="435"/>
        <end position="459"/>
    </location>
</feature>
<reference evidence="17" key="1">
    <citation type="submission" date="2023-11" db="EMBL/GenBank/DDBJ databases">
        <title>Genome assemblies of two species of porcelain crab, Petrolisthes cinctipes and Petrolisthes manimaculis (Anomura: Porcellanidae).</title>
        <authorList>
            <person name="Angst P."/>
        </authorList>
    </citation>
    <scope>NUCLEOTIDE SEQUENCE</scope>
    <source>
        <strain evidence="17">PB745_02</strain>
        <tissue evidence="17">Gill</tissue>
    </source>
</reference>
<keyword evidence="7" id="KW-1003">Cell membrane</keyword>
<gene>
    <name evidence="17" type="ORF">Pmani_033672</name>
</gene>
<evidence type="ECO:0000256" key="11">
    <source>
        <dbReference type="ARBA" id="ARBA00022989"/>
    </source>
</evidence>
<keyword evidence="8 15" id="KW-0812">Transmembrane</keyword>
<evidence type="ECO:0000256" key="13">
    <source>
        <dbReference type="ARBA" id="ARBA00023180"/>
    </source>
</evidence>
<evidence type="ECO:0000256" key="3">
    <source>
        <dbReference type="ARBA" id="ARBA00004435"/>
    </source>
</evidence>
<evidence type="ECO:0000256" key="15">
    <source>
        <dbReference type="SAM" id="Phobius"/>
    </source>
</evidence>